<dbReference type="AlphaFoldDB" id="A0A5J4ZU62"/>
<protein>
    <submittedName>
        <fullName evidence="2">Uncharacterized protein</fullName>
    </submittedName>
</protein>
<feature type="region of interest" description="Disordered" evidence="1">
    <location>
        <begin position="1"/>
        <end position="27"/>
    </location>
</feature>
<name>A0A5J4ZU62_9ASTE</name>
<dbReference type="EMBL" id="CM018048">
    <property type="protein sequence ID" value="KAA8521890.1"/>
    <property type="molecule type" value="Genomic_DNA"/>
</dbReference>
<organism evidence="2 3">
    <name type="scientific">Nyssa sinensis</name>
    <dbReference type="NCBI Taxonomy" id="561372"/>
    <lineage>
        <taxon>Eukaryota</taxon>
        <taxon>Viridiplantae</taxon>
        <taxon>Streptophyta</taxon>
        <taxon>Embryophyta</taxon>
        <taxon>Tracheophyta</taxon>
        <taxon>Spermatophyta</taxon>
        <taxon>Magnoliopsida</taxon>
        <taxon>eudicotyledons</taxon>
        <taxon>Gunneridae</taxon>
        <taxon>Pentapetalae</taxon>
        <taxon>asterids</taxon>
        <taxon>Cornales</taxon>
        <taxon>Nyssaceae</taxon>
        <taxon>Nyssa</taxon>
    </lineage>
</organism>
<sequence>MVESALEHQRLTPPAPPPMAFVTTGRGGGDPHLDVLELGYPTGNLDSRRVIEPVHFLSFTQQARKIVRFENTENEVRLIGDFRVYLCKSYESEYM</sequence>
<accession>A0A5J4ZU62</accession>
<proteinExistence type="predicted"/>
<evidence type="ECO:0000256" key="1">
    <source>
        <dbReference type="SAM" id="MobiDB-lite"/>
    </source>
</evidence>
<reference evidence="2 3" key="1">
    <citation type="submission" date="2019-09" db="EMBL/GenBank/DDBJ databases">
        <title>A chromosome-level genome assembly of the Chinese tupelo Nyssa sinensis.</title>
        <authorList>
            <person name="Yang X."/>
            <person name="Kang M."/>
            <person name="Yang Y."/>
            <person name="Xiong H."/>
            <person name="Wang M."/>
            <person name="Zhang Z."/>
            <person name="Wang Z."/>
            <person name="Wu H."/>
            <person name="Ma T."/>
            <person name="Liu J."/>
            <person name="Xi Z."/>
        </authorList>
    </citation>
    <scope>NUCLEOTIDE SEQUENCE [LARGE SCALE GENOMIC DNA]</scope>
    <source>
        <strain evidence="2">J267</strain>
        <tissue evidence="2">Leaf</tissue>
    </source>
</reference>
<evidence type="ECO:0000313" key="2">
    <source>
        <dbReference type="EMBL" id="KAA8521890.1"/>
    </source>
</evidence>
<gene>
    <name evidence="2" type="ORF">F0562_012796</name>
</gene>
<keyword evidence="3" id="KW-1185">Reference proteome</keyword>
<dbReference type="Proteomes" id="UP000325577">
    <property type="component" value="Linkage Group LG5"/>
</dbReference>
<evidence type="ECO:0000313" key="3">
    <source>
        <dbReference type="Proteomes" id="UP000325577"/>
    </source>
</evidence>
<feature type="compositionally biased region" description="Basic and acidic residues" evidence="1">
    <location>
        <begin position="1"/>
        <end position="10"/>
    </location>
</feature>